<feature type="compositionally biased region" description="Acidic residues" evidence="1">
    <location>
        <begin position="9"/>
        <end position="18"/>
    </location>
</feature>
<reference evidence="2" key="1">
    <citation type="submission" date="2023-07" db="EMBL/GenBank/DDBJ databases">
        <title>draft genome sequence of fig (Ficus carica).</title>
        <authorList>
            <person name="Takahashi T."/>
            <person name="Nishimura K."/>
        </authorList>
    </citation>
    <scope>NUCLEOTIDE SEQUENCE</scope>
</reference>
<dbReference type="Proteomes" id="UP001187192">
    <property type="component" value="Unassembled WGS sequence"/>
</dbReference>
<dbReference type="AlphaFoldDB" id="A0AA87ZSN4"/>
<organism evidence="2 3">
    <name type="scientific">Ficus carica</name>
    <name type="common">Common fig</name>
    <dbReference type="NCBI Taxonomy" id="3494"/>
    <lineage>
        <taxon>Eukaryota</taxon>
        <taxon>Viridiplantae</taxon>
        <taxon>Streptophyta</taxon>
        <taxon>Embryophyta</taxon>
        <taxon>Tracheophyta</taxon>
        <taxon>Spermatophyta</taxon>
        <taxon>Magnoliopsida</taxon>
        <taxon>eudicotyledons</taxon>
        <taxon>Gunneridae</taxon>
        <taxon>Pentapetalae</taxon>
        <taxon>rosids</taxon>
        <taxon>fabids</taxon>
        <taxon>Rosales</taxon>
        <taxon>Moraceae</taxon>
        <taxon>Ficeae</taxon>
        <taxon>Ficus</taxon>
    </lineage>
</organism>
<gene>
    <name evidence="2" type="ORF">TIFTF001_007106</name>
</gene>
<name>A0AA87ZSN4_FICCA</name>
<evidence type="ECO:0000313" key="2">
    <source>
        <dbReference type="EMBL" id="GMN37785.1"/>
    </source>
</evidence>
<proteinExistence type="predicted"/>
<feature type="region of interest" description="Disordered" evidence="1">
    <location>
        <begin position="1"/>
        <end position="21"/>
    </location>
</feature>
<keyword evidence="3" id="KW-1185">Reference proteome</keyword>
<evidence type="ECO:0000256" key="1">
    <source>
        <dbReference type="SAM" id="MobiDB-lite"/>
    </source>
</evidence>
<comment type="caution">
    <text evidence="2">The sequence shown here is derived from an EMBL/GenBank/DDBJ whole genome shotgun (WGS) entry which is preliminary data.</text>
</comment>
<sequence>MNEGSFESNQEEDTDYSENESSKHDYYLMKAVIAATARRRNRRRAPQPMHNSILTGSMRVEEILNGHEEIIQGLISMKLETFRSLSVTNRHISYLFQHSRETTSRWFFKVLQGCICAIDDTHISCVLPVKILMLGLIAKGFTRRTYQQPAIAFHGFPIPAPGENVDVNTDYILDDEIDGPDPIQTEPKWFGTTVQSKLVTEPLYSQLSLCTVAPCSPTCYDSLSSVQPLIQRRENLLGLAMQGMDESNSEQIPRAHPSTPPESQPSARPVSAQPNEGARRSHSGRFVDRPLLAMASVAAPCSPEI</sequence>
<feature type="region of interest" description="Disordered" evidence="1">
    <location>
        <begin position="244"/>
        <end position="286"/>
    </location>
</feature>
<accession>A0AA87ZSN4</accession>
<protein>
    <submittedName>
        <fullName evidence="2">Uncharacterized protein</fullName>
    </submittedName>
</protein>
<evidence type="ECO:0000313" key="3">
    <source>
        <dbReference type="Proteomes" id="UP001187192"/>
    </source>
</evidence>
<dbReference type="EMBL" id="BTGU01000007">
    <property type="protein sequence ID" value="GMN37785.1"/>
    <property type="molecule type" value="Genomic_DNA"/>
</dbReference>